<comment type="caution">
    <text evidence="10">The sequence shown here is derived from an EMBL/GenBank/DDBJ whole genome shotgun (WGS) entry which is preliminary data.</text>
</comment>
<sequence length="384" mass="43704">MSQGGQDGAPVANEFPPMLTHGGRYQSFNLYGELFEITLRYQAPVKLIGCGAYGVVCSVKNQETGEMVAMKKIANTFRLRVEAKRTLSEIKLLRFFNHDNIIGIHVIPPPITQDFRDVYIATELMDTDLCQVIIQCHQELTEDHYKYFLYQILGGLKYIHSASVIHRDLKPSNLLVKVADCHLKFCDFGLARQTSVCSVLTEYVVTRWYCAPELLLQCSNYSTAIDIWSVGCIFEELINGRPLFPGLEPLHQLRLITEVLGMPTHEDLGFTLSEVTRMRYMRWLPQFSRRPLESICPKAQPLALELIERMLTFNPLQRITSEQALEHPYLENLHNIADEPVCHEPFSADFERRTLSEGEIKHLIVNEAVSMNPSLGSPSGRSCL</sequence>
<dbReference type="InterPro" id="IPR011009">
    <property type="entry name" value="Kinase-like_dom_sf"/>
</dbReference>
<dbReference type="SUPFAM" id="SSF56112">
    <property type="entry name" value="Protein kinase-like (PK-like)"/>
    <property type="match status" value="1"/>
</dbReference>
<dbReference type="Pfam" id="PF00069">
    <property type="entry name" value="Pkinase"/>
    <property type="match status" value="1"/>
</dbReference>
<dbReference type="Gene3D" id="1.10.510.10">
    <property type="entry name" value="Transferase(Phosphotransferase) domain 1"/>
    <property type="match status" value="1"/>
</dbReference>
<dbReference type="FunFam" id="3.30.200.20:FF:000046">
    <property type="entry name" value="Mitogen-activated protein kinase"/>
    <property type="match status" value="1"/>
</dbReference>
<evidence type="ECO:0000256" key="2">
    <source>
        <dbReference type="ARBA" id="ARBA00022527"/>
    </source>
</evidence>
<evidence type="ECO:0000259" key="9">
    <source>
        <dbReference type="PROSITE" id="PS50011"/>
    </source>
</evidence>
<dbReference type="InterPro" id="IPR008271">
    <property type="entry name" value="Ser/Thr_kinase_AS"/>
</dbReference>
<dbReference type="GO" id="GO:0005524">
    <property type="term" value="F:ATP binding"/>
    <property type="evidence" value="ECO:0007669"/>
    <property type="project" value="UniProtKB-UniRule"/>
</dbReference>
<keyword evidence="11" id="KW-1185">Reference proteome</keyword>
<organism evidence="10 11">
    <name type="scientific">Digitaria exilis</name>
    <dbReference type="NCBI Taxonomy" id="1010633"/>
    <lineage>
        <taxon>Eukaryota</taxon>
        <taxon>Viridiplantae</taxon>
        <taxon>Streptophyta</taxon>
        <taxon>Embryophyta</taxon>
        <taxon>Tracheophyta</taxon>
        <taxon>Spermatophyta</taxon>
        <taxon>Magnoliopsida</taxon>
        <taxon>Liliopsida</taxon>
        <taxon>Poales</taxon>
        <taxon>Poaceae</taxon>
        <taxon>PACMAD clade</taxon>
        <taxon>Panicoideae</taxon>
        <taxon>Panicodae</taxon>
        <taxon>Paniceae</taxon>
        <taxon>Anthephorinae</taxon>
        <taxon>Digitaria</taxon>
    </lineage>
</organism>
<evidence type="ECO:0000256" key="6">
    <source>
        <dbReference type="ARBA" id="ARBA00022840"/>
    </source>
</evidence>
<dbReference type="PANTHER" id="PTHR24055">
    <property type="entry name" value="MITOGEN-ACTIVATED PROTEIN KINASE"/>
    <property type="match status" value="1"/>
</dbReference>
<dbReference type="PROSITE" id="PS00108">
    <property type="entry name" value="PROTEIN_KINASE_ST"/>
    <property type="match status" value="1"/>
</dbReference>
<dbReference type="InterPro" id="IPR000719">
    <property type="entry name" value="Prot_kinase_dom"/>
</dbReference>
<reference evidence="10" key="1">
    <citation type="submission" date="2020-07" db="EMBL/GenBank/DDBJ databases">
        <title>Genome sequence and genetic diversity analysis of an under-domesticated orphan crop, white fonio (Digitaria exilis).</title>
        <authorList>
            <person name="Bennetzen J.L."/>
            <person name="Chen S."/>
            <person name="Ma X."/>
            <person name="Wang X."/>
            <person name="Yssel A.E.J."/>
            <person name="Chaluvadi S.R."/>
            <person name="Johnson M."/>
            <person name="Gangashetty P."/>
            <person name="Hamidou F."/>
            <person name="Sanogo M.D."/>
            <person name="Zwaenepoel A."/>
            <person name="Wallace J."/>
            <person name="Van De Peer Y."/>
            <person name="Van Deynze A."/>
        </authorList>
    </citation>
    <scope>NUCLEOTIDE SEQUENCE</scope>
    <source>
        <tissue evidence="10">Leaves</tissue>
    </source>
</reference>
<evidence type="ECO:0000313" key="10">
    <source>
        <dbReference type="EMBL" id="KAF8690857.1"/>
    </source>
</evidence>
<feature type="domain" description="Protein kinase" evidence="9">
    <location>
        <begin position="42"/>
        <end position="330"/>
    </location>
</feature>
<dbReference type="InterPro" id="IPR050117">
    <property type="entry name" value="MAPK"/>
</dbReference>
<evidence type="ECO:0000256" key="4">
    <source>
        <dbReference type="ARBA" id="ARBA00022741"/>
    </source>
</evidence>
<dbReference type="PROSITE" id="PS50011">
    <property type="entry name" value="PROTEIN_KINASE_DOM"/>
    <property type="match status" value="1"/>
</dbReference>
<dbReference type="PROSITE" id="PS00107">
    <property type="entry name" value="PROTEIN_KINASE_ATP"/>
    <property type="match status" value="1"/>
</dbReference>
<dbReference type="Gene3D" id="3.30.200.20">
    <property type="entry name" value="Phosphorylase Kinase, domain 1"/>
    <property type="match status" value="1"/>
</dbReference>
<dbReference type="SMART" id="SM00220">
    <property type="entry name" value="S_TKc"/>
    <property type="match status" value="1"/>
</dbReference>
<feature type="binding site" evidence="7">
    <location>
        <position position="71"/>
    </location>
    <ligand>
        <name>ATP</name>
        <dbReference type="ChEBI" id="CHEBI:30616"/>
    </ligand>
</feature>
<keyword evidence="6 7" id="KW-0067">ATP-binding</keyword>
<dbReference type="GO" id="GO:0004674">
    <property type="term" value="F:protein serine/threonine kinase activity"/>
    <property type="evidence" value="ECO:0007669"/>
    <property type="project" value="UniProtKB-KW"/>
</dbReference>
<dbReference type="InterPro" id="IPR017441">
    <property type="entry name" value="Protein_kinase_ATP_BS"/>
</dbReference>
<name>A0A835B8K5_9POAL</name>
<dbReference type="AlphaFoldDB" id="A0A835B8K5"/>
<dbReference type="Proteomes" id="UP000636709">
    <property type="component" value="Unassembled WGS sequence"/>
</dbReference>
<proteinExistence type="inferred from homology"/>
<keyword evidence="3" id="KW-0808">Transferase</keyword>
<evidence type="ECO:0000256" key="8">
    <source>
        <dbReference type="RuleBase" id="RU000304"/>
    </source>
</evidence>
<evidence type="ECO:0000256" key="1">
    <source>
        <dbReference type="ARBA" id="ARBA00008832"/>
    </source>
</evidence>
<evidence type="ECO:0000256" key="7">
    <source>
        <dbReference type="PROSITE-ProRule" id="PRU10141"/>
    </source>
</evidence>
<evidence type="ECO:0000256" key="5">
    <source>
        <dbReference type="ARBA" id="ARBA00022777"/>
    </source>
</evidence>
<keyword evidence="5" id="KW-0418">Kinase</keyword>
<dbReference type="FunFam" id="1.10.510.10:FF:000098">
    <property type="entry name" value="Mitogen-activated protein kinase 1"/>
    <property type="match status" value="1"/>
</dbReference>
<keyword evidence="2 8" id="KW-0723">Serine/threonine-protein kinase</keyword>
<evidence type="ECO:0000313" key="11">
    <source>
        <dbReference type="Proteomes" id="UP000636709"/>
    </source>
</evidence>
<dbReference type="OrthoDB" id="192887at2759"/>
<comment type="similarity">
    <text evidence="1">Belongs to the protein kinase superfamily. CMGC Ser/Thr protein kinase family. MAP kinase subfamily.</text>
</comment>
<evidence type="ECO:0000256" key="3">
    <source>
        <dbReference type="ARBA" id="ARBA00022679"/>
    </source>
</evidence>
<protein>
    <recommendedName>
        <fullName evidence="9">Protein kinase domain-containing protein</fullName>
    </recommendedName>
</protein>
<gene>
    <name evidence="10" type="ORF">HU200_041258</name>
</gene>
<keyword evidence="4 7" id="KW-0547">Nucleotide-binding</keyword>
<dbReference type="EMBL" id="JACEFO010001972">
    <property type="protein sequence ID" value="KAF8690857.1"/>
    <property type="molecule type" value="Genomic_DNA"/>
</dbReference>
<accession>A0A835B8K5</accession>